<dbReference type="SUPFAM" id="SSF46767">
    <property type="entry name" value="Methylated DNA-protein cysteine methyltransferase, C-terminal domain"/>
    <property type="match status" value="1"/>
</dbReference>
<evidence type="ECO:0000256" key="1">
    <source>
        <dbReference type="ARBA" id="ARBA00022763"/>
    </source>
</evidence>
<dbReference type="OrthoDB" id="9789813at2"/>
<accession>A0A1Q5P0B6</accession>
<dbReference type="GO" id="GO:0006281">
    <property type="term" value="P:DNA repair"/>
    <property type="evidence" value="ECO:0007669"/>
    <property type="project" value="InterPro"/>
</dbReference>
<dbReference type="InterPro" id="IPR036217">
    <property type="entry name" value="MethylDNA_cys_MeTrfase_DNAb"/>
</dbReference>
<keyword evidence="3" id="KW-0808">Transferase</keyword>
<evidence type="ECO:0000313" key="3">
    <source>
        <dbReference type="EMBL" id="OKL35705.1"/>
    </source>
</evidence>
<feature type="domain" description="Methylated-DNA-[protein]-cysteine S-methyltransferase DNA binding" evidence="2">
    <location>
        <begin position="14"/>
        <end position="95"/>
    </location>
</feature>
<reference evidence="3 4" key="1">
    <citation type="submission" date="2016-12" db="EMBL/GenBank/DDBJ databases">
        <title>Domibacillus sp. SAOS 44 whole genome sequencing.</title>
        <authorList>
            <person name="Verma A."/>
            <person name="Krishnamurthi S."/>
        </authorList>
    </citation>
    <scope>NUCLEOTIDE SEQUENCE [LARGE SCALE GENOMIC DNA]</scope>
    <source>
        <strain evidence="3 4">SAOS 44</strain>
    </source>
</reference>
<keyword evidence="3" id="KW-0489">Methyltransferase</keyword>
<dbReference type="PANTHER" id="PTHR42942:SF1">
    <property type="entry name" value="ALKYLTRANSFERASE-LIKE PROTEIN 1"/>
    <property type="match status" value="1"/>
</dbReference>
<dbReference type="GO" id="GO:0008168">
    <property type="term" value="F:methyltransferase activity"/>
    <property type="evidence" value="ECO:0007669"/>
    <property type="project" value="UniProtKB-KW"/>
</dbReference>
<protein>
    <submittedName>
        <fullName evidence="3">DNA methyltransferase</fullName>
    </submittedName>
</protein>
<sequence>MDRESKETENRLTPFTIEVVRILKEIPPGYVVTYGQVARMAGSPRAARQVVRILHSMSEKYGLPWHRVVNAKGEIAVPNNDSREVQRLLLEAEGVSFRKDGRVDLTCFEKEIFE</sequence>
<dbReference type="Proteomes" id="UP000186524">
    <property type="component" value="Unassembled WGS sequence"/>
</dbReference>
<dbReference type="InterPro" id="IPR014048">
    <property type="entry name" value="MethylDNA_cys_MeTrfase_DNA-bd"/>
</dbReference>
<dbReference type="Gene3D" id="1.10.10.10">
    <property type="entry name" value="Winged helix-like DNA-binding domain superfamily/Winged helix DNA-binding domain"/>
    <property type="match status" value="1"/>
</dbReference>
<name>A0A1Q5P0B6_9BACI</name>
<evidence type="ECO:0000259" key="2">
    <source>
        <dbReference type="Pfam" id="PF01035"/>
    </source>
</evidence>
<dbReference type="InterPro" id="IPR052520">
    <property type="entry name" value="ATL_DNA_repair"/>
</dbReference>
<dbReference type="RefSeq" id="WP_073712504.1">
    <property type="nucleotide sequence ID" value="NZ_MRWQ01000014.1"/>
</dbReference>
<keyword evidence="1" id="KW-0227">DNA damage</keyword>
<dbReference type="GO" id="GO:0032259">
    <property type="term" value="P:methylation"/>
    <property type="evidence" value="ECO:0007669"/>
    <property type="project" value="UniProtKB-KW"/>
</dbReference>
<dbReference type="PANTHER" id="PTHR42942">
    <property type="entry name" value="6-O-METHYLGUANINE DNA METHYLTRANSFERASE"/>
    <property type="match status" value="1"/>
</dbReference>
<dbReference type="Pfam" id="PF01035">
    <property type="entry name" value="DNA_binding_1"/>
    <property type="match status" value="1"/>
</dbReference>
<dbReference type="STRING" id="1714354.BLL40_14085"/>
<dbReference type="EMBL" id="MRWQ01000014">
    <property type="protein sequence ID" value="OKL35705.1"/>
    <property type="molecule type" value="Genomic_DNA"/>
</dbReference>
<evidence type="ECO:0000313" key="4">
    <source>
        <dbReference type="Proteomes" id="UP000186524"/>
    </source>
</evidence>
<dbReference type="InterPro" id="IPR036388">
    <property type="entry name" value="WH-like_DNA-bd_sf"/>
</dbReference>
<dbReference type="CDD" id="cd06445">
    <property type="entry name" value="ATase"/>
    <property type="match status" value="1"/>
</dbReference>
<keyword evidence="4" id="KW-1185">Reference proteome</keyword>
<organism evidence="3 4">
    <name type="scientific">Domibacillus mangrovi</name>
    <dbReference type="NCBI Taxonomy" id="1714354"/>
    <lineage>
        <taxon>Bacteria</taxon>
        <taxon>Bacillati</taxon>
        <taxon>Bacillota</taxon>
        <taxon>Bacilli</taxon>
        <taxon>Bacillales</taxon>
        <taxon>Bacillaceae</taxon>
        <taxon>Domibacillus</taxon>
    </lineage>
</organism>
<comment type="caution">
    <text evidence="3">The sequence shown here is derived from an EMBL/GenBank/DDBJ whole genome shotgun (WGS) entry which is preliminary data.</text>
</comment>
<proteinExistence type="predicted"/>
<dbReference type="AlphaFoldDB" id="A0A1Q5P0B6"/>
<gene>
    <name evidence="3" type="ORF">BLL40_14085</name>
</gene>